<proteinExistence type="predicted"/>
<dbReference type="InterPro" id="IPR045340">
    <property type="entry name" value="DUF6533"/>
</dbReference>
<accession>R7SH47</accession>
<keyword evidence="1" id="KW-1133">Transmembrane helix</keyword>
<organism evidence="3 4">
    <name type="scientific">Dichomitus squalens (strain LYAD-421)</name>
    <name type="common">Western red white-rot fungus</name>
    <dbReference type="NCBI Taxonomy" id="732165"/>
    <lineage>
        <taxon>Eukaryota</taxon>
        <taxon>Fungi</taxon>
        <taxon>Dikarya</taxon>
        <taxon>Basidiomycota</taxon>
        <taxon>Agaricomycotina</taxon>
        <taxon>Agaricomycetes</taxon>
        <taxon>Polyporales</taxon>
        <taxon>Polyporaceae</taxon>
        <taxon>Dichomitus</taxon>
    </lineage>
</organism>
<keyword evidence="1" id="KW-0812">Transmembrane</keyword>
<dbReference type="KEGG" id="dsq:DICSQDRAFT_184274"/>
<evidence type="ECO:0000259" key="2">
    <source>
        <dbReference type="Pfam" id="PF20151"/>
    </source>
</evidence>
<feature type="transmembrane region" description="Helical" evidence="1">
    <location>
        <begin position="126"/>
        <end position="145"/>
    </location>
</feature>
<dbReference type="GeneID" id="18841490"/>
<dbReference type="AlphaFoldDB" id="R7SH47"/>
<evidence type="ECO:0000313" key="3">
    <source>
        <dbReference type="EMBL" id="EJF55484.1"/>
    </source>
</evidence>
<dbReference type="Pfam" id="PF20151">
    <property type="entry name" value="DUF6533"/>
    <property type="match status" value="1"/>
</dbReference>
<reference evidence="3 4" key="1">
    <citation type="journal article" date="2012" name="Science">
        <title>The Paleozoic origin of enzymatic lignin decomposition reconstructed from 31 fungal genomes.</title>
        <authorList>
            <person name="Floudas D."/>
            <person name="Binder M."/>
            <person name="Riley R."/>
            <person name="Barry K."/>
            <person name="Blanchette R.A."/>
            <person name="Henrissat B."/>
            <person name="Martinez A.T."/>
            <person name="Otillar R."/>
            <person name="Spatafora J.W."/>
            <person name="Yadav J.S."/>
            <person name="Aerts A."/>
            <person name="Benoit I."/>
            <person name="Boyd A."/>
            <person name="Carlson A."/>
            <person name="Copeland A."/>
            <person name="Coutinho P.M."/>
            <person name="de Vries R.P."/>
            <person name="Ferreira P."/>
            <person name="Findley K."/>
            <person name="Foster B."/>
            <person name="Gaskell J."/>
            <person name="Glotzer D."/>
            <person name="Gorecki P."/>
            <person name="Heitman J."/>
            <person name="Hesse C."/>
            <person name="Hori C."/>
            <person name="Igarashi K."/>
            <person name="Jurgens J.A."/>
            <person name="Kallen N."/>
            <person name="Kersten P."/>
            <person name="Kohler A."/>
            <person name="Kuees U."/>
            <person name="Kumar T.K.A."/>
            <person name="Kuo A."/>
            <person name="LaButti K."/>
            <person name="Larrondo L.F."/>
            <person name="Lindquist E."/>
            <person name="Ling A."/>
            <person name="Lombard V."/>
            <person name="Lucas S."/>
            <person name="Lundell T."/>
            <person name="Martin R."/>
            <person name="McLaughlin D.J."/>
            <person name="Morgenstern I."/>
            <person name="Morin E."/>
            <person name="Murat C."/>
            <person name="Nagy L.G."/>
            <person name="Nolan M."/>
            <person name="Ohm R.A."/>
            <person name="Patyshakuliyeva A."/>
            <person name="Rokas A."/>
            <person name="Ruiz-Duenas F.J."/>
            <person name="Sabat G."/>
            <person name="Salamov A."/>
            <person name="Samejima M."/>
            <person name="Schmutz J."/>
            <person name="Slot J.C."/>
            <person name="St John F."/>
            <person name="Stenlid J."/>
            <person name="Sun H."/>
            <person name="Sun S."/>
            <person name="Syed K."/>
            <person name="Tsang A."/>
            <person name="Wiebenga A."/>
            <person name="Young D."/>
            <person name="Pisabarro A."/>
            <person name="Eastwood D.C."/>
            <person name="Martin F."/>
            <person name="Cullen D."/>
            <person name="Grigoriev I.V."/>
            <person name="Hibbett D.S."/>
        </authorList>
    </citation>
    <scope>NUCLEOTIDE SEQUENCE [LARGE SCALE GENOMIC DNA]</scope>
    <source>
        <strain evidence="3 4">LYAD-421 SS1</strain>
    </source>
</reference>
<feature type="transmembrane region" description="Helical" evidence="1">
    <location>
        <begin position="95"/>
        <end position="114"/>
    </location>
</feature>
<dbReference type="RefSeq" id="XP_007371777.1">
    <property type="nucleotide sequence ID" value="XM_007371715.1"/>
</dbReference>
<dbReference type="HOGENOM" id="CLU_1343205_0_0_1"/>
<dbReference type="OrthoDB" id="2752961at2759"/>
<evidence type="ECO:0000256" key="1">
    <source>
        <dbReference type="SAM" id="Phobius"/>
    </source>
</evidence>
<feature type="domain" description="DUF6533" evidence="2">
    <location>
        <begin position="24"/>
        <end position="68"/>
    </location>
</feature>
<feature type="transmembrane region" description="Helical" evidence="1">
    <location>
        <begin position="12"/>
        <end position="34"/>
    </location>
</feature>
<dbReference type="EMBL" id="JH719601">
    <property type="protein sequence ID" value="EJF55484.1"/>
    <property type="molecule type" value="Genomic_DNA"/>
</dbReference>
<keyword evidence="1" id="KW-0472">Membrane</keyword>
<name>R7SH47_DICSQ</name>
<protein>
    <recommendedName>
        <fullName evidence="2">DUF6533 domain-containing protein</fullName>
    </recommendedName>
</protein>
<dbReference type="Proteomes" id="UP000053319">
    <property type="component" value="Unassembled WGS sequence"/>
</dbReference>
<gene>
    <name evidence="3" type="ORF">DICSQDRAFT_184274</name>
</gene>
<feature type="transmembrane region" description="Helical" evidence="1">
    <location>
        <begin position="54"/>
        <end position="74"/>
    </location>
</feature>
<sequence>MSSQSAEAAALISVFEVIYQANLCIVASSVFLVYDYVVTFSREVNTFRPARLRGAYALFFVNRYVTLVWNMMGLAQLGKFSDKLLCTDLRQSCPAFYKAFAGISYFQYIIWAAFSGLRAYALGRNKVLAILVFFLATVPAGINYAQFRFGLRGDNDPTFGCGADTNMTPTLARNGDRLTYMSYHNGHYPSYLDMDNSGKKRHHL</sequence>
<evidence type="ECO:0000313" key="4">
    <source>
        <dbReference type="Proteomes" id="UP000053319"/>
    </source>
</evidence>